<dbReference type="InterPro" id="IPR050336">
    <property type="entry name" value="Chromosome_partition/occlusion"/>
</dbReference>
<dbReference type="Pfam" id="PF02195">
    <property type="entry name" value="ParB_N"/>
    <property type="match status" value="1"/>
</dbReference>
<dbReference type="OrthoDB" id="3176965at2"/>
<dbReference type="GO" id="GO:0005694">
    <property type="term" value="C:chromosome"/>
    <property type="evidence" value="ECO:0007669"/>
    <property type="project" value="TreeGrafter"/>
</dbReference>
<feature type="compositionally biased region" description="Basic and acidic residues" evidence="2">
    <location>
        <begin position="505"/>
        <end position="520"/>
    </location>
</feature>
<evidence type="ECO:0000313" key="4">
    <source>
        <dbReference type="EMBL" id="RQX13360.1"/>
    </source>
</evidence>
<evidence type="ECO:0000256" key="2">
    <source>
        <dbReference type="SAM" id="MobiDB-lite"/>
    </source>
</evidence>
<dbReference type="InterPro" id="IPR041468">
    <property type="entry name" value="HTH_ParB/Spo0J"/>
</dbReference>
<accession>A0A3N9XK57</accession>
<protein>
    <recommendedName>
        <fullName evidence="3">ParB-like N-terminal domain-containing protein</fullName>
    </recommendedName>
</protein>
<proteinExistence type="predicted"/>
<dbReference type="Pfam" id="PF17762">
    <property type="entry name" value="HTH_ParB"/>
    <property type="match status" value="1"/>
</dbReference>
<dbReference type="PANTHER" id="PTHR33375">
    <property type="entry name" value="CHROMOSOME-PARTITIONING PROTEIN PARB-RELATED"/>
    <property type="match status" value="1"/>
</dbReference>
<dbReference type="GO" id="GO:0007059">
    <property type="term" value="P:chromosome segregation"/>
    <property type="evidence" value="ECO:0007669"/>
    <property type="project" value="UniProtKB-KW"/>
</dbReference>
<feature type="domain" description="ParB-like N-terminal" evidence="3">
    <location>
        <begin position="36"/>
        <end position="136"/>
    </location>
</feature>
<dbReference type="AlphaFoldDB" id="A0A3N9XK57"/>
<dbReference type="EMBL" id="QDGB01000326">
    <property type="protein sequence ID" value="RQX13360.1"/>
    <property type="molecule type" value="Genomic_DNA"/>
</dbReference>
<evidence type="ECO:0000313" key="5">
    <source>
        <dbReference type="Proteomes" id="UP000278981"/>
    </source>
</evidence>
<dbReference type="Gene3D" id="3.90.1530.30">
    <property type="match status" value="1"/>
</dbReference>
<dbReference type="InterPro" id="IPR003115">
    <property type="entry name" value="ParB_N"/>
</dbReference>
<gene>
    <name evidence="4" type="ORF">DDE19_25810</name>
</gene>
<dbReference type="SUPFAM" id="SSF110849">
    <property type="entry name" value="ParB/Sulfiredoxin"/>
    <property type="match status" value="1"/>
</dbReference>
<reference evidence="4 5" key="1">
    <citation type="submission" date="2018-04" db="EMBL/GenBank/DDBJ databases">
        <title>Micromonosporas from Atacama Desert.</title>
        <authorList>
            <person name="Carro L."/>
            <person name="Klenk H.-P."/>
            <person name="Goodfellow M."/>
        </authorList>
    </citation>
    <scope>NUCLEOTIDE SEQUENCE [LARGE SCALE GENOMIC DNA]</scope>
    <source>
        <strain evidence="4 5">LB19</strain>
    </source>
</reference>
<dbReference type="Proteomes" id="UP000278981">
    <property type="component" value="Unassembled WGS sequence"/>
</dbReference>
<dbReference type="PANTHER" id="PTHR33375:SF1">
    <property type="entry name" value="CHROMOSOME-PARTITIONING PROTEIN PARB-RELATED"/>
    <property type="match status" value="1"/>
</dbReference>
<dbReference type="Gene3D" id="1.10.10.2830">
    <property type="match status" value="1"/>
</dbReference>
<feature type="compositionally biased region" description="Acidic residues" evidence="2">
    <location>
        <begin position="521"/>
        <end position="549"/>
    </location>
</feature>
<dbReference type="SMART" id="SM00470">
    <property type="entry name" value="ParB"/>
    <property type="match status" value="1"/>
</dbReference>
<keyword evidence="1" id="KW-0159">Chromosome partition</keyword>
<sequence>MCTARAVCLFAWSRKDPGVTAPTKARSRAKKAPYLAQIDPRDLLAHPRNLRTQLGDLAELRDSIAASGVLQALTVVPEDDGHRIVAGHRRAAAAAEALEAGEWPEGQPHTVPCLVRPDMVGMAPAQIVAMLVENDQRVDLTESERAAGYAQLELFGLDVAEIARRTGRAQKHVQSALKLTKLGEAATAAADAGKLSLEDIAELEEFEDDPTVMEKILKDVGNSWGIKHKVQEERRKRQVKEAIAAVNAELEAAGVKLVKKPKEWPYNCQMARVDQLETADGEKIDPEAVKALDGYAAVIEERWDSAGAFIVCLDPEAHGYKRTGHTYYKSPAEVAAKEAADKAREELAARLKESGAVRRRFLVEKYGSAKGAKALLVEATRFAVVWPDFLQYRLDREFIKDLAGGELTDGVTAGQDRLNRLLVARMVGAQEHNVEQVADGRWVAHKDLIVLWLTRLEEDGYELSDAEAALRARLVAEEEKRKLAEAEEEAERLAYEAEEAEQDGEERAVVDVHLPEHDVEPESDAEPVDPDPCAEIDLDAGEPAAEGDE</sequence>
<organism evidence="4 5">
    <name type="scientific">Micromonospora ureilytica</name>
    <dbReference type="NCBI Taxonomy" id="709868"/>
    <lineage>
        <taxon>Bacteria</taxon>
        <taxon>Bacillati</taxon>
        <taxon>Actinomycetota</taxon>
        <taxon>Actinomycetes</taxon>
        <taxon>Micromonosporales</taxon>
        <taxon>Micromonosporaceae</taxon>
        <taxon>Micromonospora</taxon>
    </lineage>
</organism>
<dbReference type="InterPro" id="IPR036086">
    <property type="entry name" value="ParB/Sulfiredoxin_sf"/>
</dbReference>
<comment type="caution">
    <text evidence="4">The sequence shown here is derived from an EMBL/GenBank/DDBJ whole genome shotgun (WGS) entry which is preliminary data.</text>
</comment>
<feature type="region of interest" description="Disordered" evidence="2">
    <location>
        <begin position="492"/>
        <end position="549"/>
    </location>
</feature>
<evidence type="ECO:0000256" key="1">
    <source>
        <dbReference type="ARBA" id="ARBA00022829"/>
    </source>
</evidence>
<evidence type="ECO:0000259" key="3">
    <source>
        <dbReference type="SMART" id="SM00470"/>
    </source>
</evidence>
<dbReference type="SUPFAM" id="SSF109709">
    <property type="entry name" value="KorB DNA-binding domain-like"/>
    <property type="match status" value="1"/>
</dbReference>
<name>A0A3N9XK57_9ACTN</name>